<sequence>SEDATMTKESAVIAPKMVKSTKIQCMKTSISQRHPCLLNLWSILTL</sequence>
<dbReference type="EMBL" id="AY654607">
    <property type="protein sequence ID" value="AAW30616.1"/>
    <property type="molecule type" value="Genomic_DNA"/>
</dbReference>
<feature type="non-terminal residue" evidence="1">
    <location>
        <position position="46"/>
    </location>
</feature>
<accession>Q5MPR5</accession>
<protein>
    <submittedName>
        <fullName evidence="1">Myosin binding protein C slow type</fullName>
    </submittedName>
</protein>
<feature type="non-terminal residue" evidence="1">
    <location>
        <position position="1"/>
    </location>
</feature>
<name>Q5MPR5_PIG</name>
<reference evidence="1" key="1">
    <citation type="journal article" date="2004" name="Anim. Genet.">
        <title>Radiation hybrid mapping of four genes (MYBPC1, LUM, ZRF1 and ATP2B4) expressed in embryo skeleton muscle to pig chromosomes 5 and 9.</title>
        <authorList>
            <person name="Wu X."/>
            <person name="Zhu Z."/>
            <person name="Yerle M."/>
            <person name="Wang H.L."/>
            <person name="Wang H."/>
            <person name="Gu M."/>
            <person name="Li K."/>
        </authorList>
    </citation>
    <scope>NUCLEOTIDE SEQUENCE</scope>
</reference>
<dbReference type="AlphaFoldDB" id="Q5MPR5"/>
<evidence type="ECO:0000313" key="1">
    <source>
        <dbReference type="EMBL" id="AAW30616.1"/>
    </source>
</evidence>
<proteinExistence type="predicted"/>
<organism evidence="1">
    <name type="scientific">Sus scrofa</name>
    <name type="common">Pig</name>
    <dbReference type="NCBI Taxonomy" id="9823"/>
    <lineage>
        <taxon>Eukaryota</taxon>
        <taxon>Metazoa</taxon>
        <taxon>Chordata</taxon>
        <taxon>Craniata</taxon>
        <taxon>Vertebrata</taxon>
        <taxon>Euteleostomi</taxon>
        <taxon>Mammalia</taxon>
        <taxon>Eutheria</taxon>
        <taxon>Laurasiatheria</taxon>
        <taxon>Artiodactyla</taxon>
        <taxon>Suina</taxon>
        <taxon>Suidae</taxon>
        <taxon>Sus</taxon>
    </lineage>
</organism>